<dbReference type="PANTHER" id="PTHR35813:SF1">
    <property type="entry name" value="INNER MEMBRANE PROTEIN YBAN"/>
    <property type="match status" value="1"/>
</dbReference>
<keyword evidence="1" id="KW-1133">Transmembrane helix</keyword>
<feature type="transmembrane region" description="Helical" evidence="1">
    <location>
        <begin position="6"/>
        <end position="38"/>
    </location>
</feature>
<protein>
    <submittedName>
        <fullName evidence="2">YbaN family protein</fullName>
    </submittedName>
</protein>
<feature type="transmembrane region" description="Helical" evidence="1">
    <location>
        <begin position="74"/>
        <end position="92"/>
    </location>
</feature>
<evidence type="ECO:0000256" key="1">
    <source>
        <dbReference type="SAM" id="Phobius"/>
    </source>
</evidence>
<dbReference type="InterPro" id="IPR007401">
    <property type="entry name" value="DUF454"/>
</dbReference>
<keyword evidence="1" id="KW-0812">Transmembrane</keyword>
<accession>A0ABT3E5B1</accession>
<keyword evidence="1" id="KW-0472">Membrane</keyword>
<dbReference type="PANTHER" id="PTHR35813">
    <property type="entry name" value="INNER MEMBRANE PROTEIN YBAN"/>
    <property type="match status" value="1"/>
</dbReference>
<dbReference type="RefSeq" id="WP_213409095.1">
    <property type="nucleotide sequence ID" value="NZ_CP074441.1"/>
</dbReference>
<dbReference type="Proteomes" id="UP001526225">
    <property type="component" value="Unassembled WGS sequence"/>
</dbReference>
<evidence type="ECO:0000313" key="2">
    <source>
        <dbReference type="EMBL" id="MCW0953592.1"/>
    </source>
</evidence>
<feature type="transmembrane region" description="Helical" evidence="1">
    <location>
        <begin position="98"/>
        <end position="118"/>
    </location>
</feature>
<dbReference type="EMBL" id="JAOZFE010000006">
    <property type="protein sequence ID" value="MCW0953592.1"/>
    <property type="molecule type" value="Genomic_DNA"/>
</dbReference>
<evidence type="ECO:0000313" key="3">
    <source>
        <dbReference type="Proteomes" id="UP001526225"/>
    </source>
</evidence>
<organism evidence="2 3">
    <name type="scientific">Weissella ceti</name>
    <dbReference type="NCBI Taxonomy" id="759620"/>
    <lineage>
        <taxon>Bacteria</taxon>
        <taxon>Bacillati</taxon>
        <taxon>Bacillota</taxon>
        <taxon>Bacilli</taxon>
        <taxon>Lactobacillales</taxon>
        <taxon>Lactobacillaceae</taxon>
        <taxon>Weissella</taxon>
    </lineage>
</organism>
<comment type="caution">
    <text evidence="2">The sequence shown here is derived from an EMBL/GenBank/DDBJ whole genome shotgun (WGS) entry which is preliminary data.</text>
</comment>
<proteinExistence type="predicted"/>
<keyword evidence="3" id="KW-1185">Reference proteome</keyword>
<name>A0ABT3E5B1_9LACO</name>
<sequence length="127" mass="15018">MRYLYILLGCIAFTIGTIAIWIPGIPTTGFYVAAAFFWTRSSPRLLAWLHANKHYQEYVVEGVYHRKLSQNKRIMIYIFSAAFMAIPFFTVPKLWLRIVLICCSLSQIISMEGFYRGWFMNNWFRNK</sequence>
<gene>
    <name evidence="2" type="ORF">OIT44_05910</name>
</gene>
<dbReference type="Pfam" id="PF04304">
    <property type="entry name" value="DUF454"/>
    <property type="match status" value="1"/>
</dbReference>
<reference evidence="2 3" key="1">
    <citation type="submission" date="2022-10" db="EMBL/GenBank/DDBJ databases">
        <title>Weissella fermenti sp. nov., isolated from fermented cabbage.</title>
        <authorList>
            <person name="Lee J.K."/>
            <person name="Baek J.H."/>
            <person name="Choi D.G."/>
            <person name="Kim J.M."/>
            <person name="Jeon C.O."/>
        </authorList>
    </citation>
    <scope>NUCLEOTIDE SEQUENCE [LARGE SCALE GENOMIC DNA]</scope>
    <source>
        <strain evidence="2 3">KACC 18534</strain>
    </source>
</reference>